<evidence type="ECO:0000256" key="2">
    <source>
        <dbReference type="ARBA" id="ARBA00007599"/>
    </source>
</evidence>
<keyword evidence="12" id="KW-1185">Reference proteome</keyword>
<evidence type="ECO:0000256" key="6">
    <source>
        <dbReference type="ARBA" id="ARBA00022723"/>
    </source>
</evidence>
<protein>
    <recommendedName>
        <fullName evidence="3">tRNA threonylcarbamoyladenosine biosynthesis protein TsaE</fullName>
    </recommendedName>
    <alternativeName>
        <fullName evidence="10">t(6)A37 threonylcarbamoyladenosine biosynthesis protein TsaE</fullName>
    </alternativeName>
</protein>
<keyword evidence="5" id="KW-0819">tRNA processing</keyword>
<dbReference type="GO" id="GO:0002949">
    <property type="term" value="P:tRNA threonylcarbamoyladenosine modification"/>
    <property type="evidence" value="ECO:0007669"/>
    <property type="project" value="InterPro"/>
</dbReference>
<evidence type="ECO:0000313" key="12">
    <source>
        <dbReference type="Proteomes" id="UP000262004"/>
    </source>
</evidence>
<dbReference type="OrthoDB" id="9800307at2"/>
<dbReference type="Gene3D" id="3.40.50.300">
    <property type="entry name" value="P-loop containing nucleotide triphosphate hydrolases"/>
    <property type="match status" value="1"/>
</dbReference>
<keyword evidence="4" id="KW-0963">Cytoplasm</keyword>
<keyword evidence="7" id="KW-0547">Nucleotide-binding</keyword>
<comment type="similarity">
    <text evidence="2">Belongs to the TsaE family.</text>
</comment>
<evidence type="ECO:0000256" key="8">
    <source>
        <dbReference type="ARBA" id="ARBA00022840"/>
    </source>
</evidence>
<comment type="subcellular location">
    <subcellularLocation>
        <location evidence="1">Cytoplasm</location>
    </subcellularLocation>
</comment>
<keyword evidence="9" id="KW-0460">Magnesium</keyword>
<keyword evidence="8" id="KW-0067">ATP-binding</keyword>
<reference evidence="11 12" key="1">
    <citation type="submission" date="2018-04" db="EMBL/GenBank/DDBJ databases">
        <title>Complete genome sequence of Hydrogenophilus thermoluteolus TH-1.</title>
        <authorList>
            <person name="Arai H."/>
        </authorList>
    </citation>
    <scope>NUCLEOTIDE SEQUENCE [LARGE SCALE GENOMIC DNA]</scope>
    <source>
        <strain evidence="11 12">TH-1</strain>
    </source>
</reference>
<dbReference type="AlphaFoldDB" id="A0A2Z6DVY7"/>
<dbReference type="GO" id="GO:0046872">
    <property type="term" value="F:metal ion binding"/>
    <property type="evidence" value="ECO:0007669"/>
    <property type="project" value="UniProtKB-KW"/>
</dbReference>
<dbReference type="NCBIfam" id="TIGR00150">
    <property type="entry name" value="T6A_YjeE"/>
    <property type="match status" value="1"/>
</dbReference>
<evidence type="ECO:0000256" key="5">
    <source>
        <dbReference type="ARBA" id="ARBA00022694"/>
    </source>
</evidence>
<evidence type="ECO:0000256" key="3">
    <source>
        <dbReference type="ARBA" id="ARBA00019010"/>
    </source>
</evidence>
<dbReference type="GO" id="GO:0005737">
    <property type="term" value="C:cytoplasm"/>
    <property type="evidence" value="ECO:0007669"/>
    <property type="project" value="UniProtKB-SubCell"/>
</dbReference>
<accession>A0A2Z6DVY7</accession>
<dbReference type="InterPro" id="IPR027417">
    <property type="entry name" value="P-loop_NTPase"/>
</dbReference>
<dbReference type="RefSeq" id="WP_119334421.1">
    <property type="nucleotide sequence ID" value="NZ_AP018558.1"/>
</dbReference>
<name>A0A2Z6DVY7_HYDTE</name>
<dbReference type="EMBL" id="AP018558">
    <property type="protein sequence ID" value="BBD76596.1"/>
    <property type="molecule type" value="Genomic_DNA"/>
</dbReference>
<dbReference type="Pfam" id="PF02367">
    <property type="entry name" value="TsaE"/>
    <property type="match status" value="1"/>
</dbReference>
<organism evidence="11 12">
    <name type="scientific">Hydrogenophilus thermoluteolus</name>
    <name type="common">Pseudomonas hydrogenothermophila</name>
    <dbReference type="NCBI Taxonomy" id="297"/>
    <lineage>
        <taxon>Bacteria</taxon>
        <taxon>Pseudomonadati</taxon>
        <taxon>Pseudomonadota</taxon>
        <taxon>Hydrogenophilia</taxon>
        <taxon>Hydrogenophilales</taxon>
        <taxon>Hydrogenophilaceae</taxon>
        <taxon>Hydrogenophilus</taxon>
    </lineage>
</organism>
<evidence type="ECO:0000256" key="10">
    <source>
        <dbReference type="ARBA" id="ARBA00032441"/>
    </source>
</evidence>
<dbReference type="GO" id="GO:0005524">
    <property type="term" value="F:ATP binding"/>
    <property type="evidence" value="ECO:0007669"/>
    <property type="project" value="UniProtKB-KW"/>
</dbReference>
<proteinExistence type="inferred from homology"/>
<dbReference type="CDD" id="cd02019">
    <property type="entry name" value="NK"/>
    <property type="match status" value="1"/>
</dbReference>
<evidence type="ECO:0000256" key="1">
    <source>
        <dbReference type="ARBA" id="ARBA00004496"/>
    </source>
</evidence>
<dbReference type="Proteomes" id="UP000262004">
    <property type="component" value="Chromosome"/>
</dbReference>
<evidence type="ECO:0000256" key="4">
    <source>
        <dbReference type="ARBA" id="ARBA00022490"/>
    </source>
</evidence>
<evidence type="ECO:0000256" key="7">
    <source>
        <dbReference type="ARBA" id="ARBA00022741"/>
    </source>
</evidence>
<keyword evidence="6" id="KW-0479">Metal-binding</keyword>
<dbReference type="KEGG" id="htl:HPTL_0328"/>
<evidence type="ECO:0000256" key="9">
    <source>
        <dbReference type="ARBA" id="ARBA00022842"/>
    </source>
</evidence>
<dbReference type="PANTHER" id="PTHR33540:SF2">
    <property type="entry name" value="TRNA THREONYLCARBAMOYLADENOSINE BIOSYNTHESIS PROTEIN TSAE"/>
    <property type="match status" value="1"/>
</dbReference>
<gene>
    <name evidence="11" type="ORF">HPTL_0328</name>
</gene>
<dbReference type="PANTHER" id="PTHR33540">
    <property type="entry name" value="TRNA THREONYLCARBAMOYLADENOSINE BIOSYNTHESIS PROTEIN TSAE"/>
    <property type="match status" value="1"/>
</dbReference>
<dbReference type="SUPFAM" id="SSF52540">
    <property type="entry name" value="P-loop containing nucleoside triphosphate hydrolases"/>
    <property type="match status" value="1"/>
</dbReference>
<sequence length="159" mass="17601">MNTDASFTTTAHLENEAETGAFARRVAPCFVATRGIVTLTGPLGAGKTTFVRALLNALGHHGPVKSPTYTLVEPYPDLAVPVYHFDYYRFADPEEFRWGGFDEYFQPENLCLVEWPEKAHPYLPSPDWQVRIAIEATGSRLLTLGACSTAAKRQWPALG</sequence>
<dbReference type="InterPro" id="IPR003442">
    <property type="entry name" value="T6A_TsaE"/>
</dbReference>
<evidence type="ECO:0000313" key="11">
    <source>
        <dbReference type="EMBL" id="BBD76596.1"/>
    </source>
</evidence>